<keyword evidence="4" id="KW-1185">Reference proteome</keyword>
<dbReference type="Pfam" id="PF11127">
    <property type="entry name" value="YgaP-like_TM"/>
    <property type="match status" value="1"/>
</dbReference>
<dbReference type="InterPro" id="IPR021309">
    <property type="entry name" value="YgaP-like_TM"/>
</dbReference>
<dbReference type="Proteomes" id="UP001315686">
    <property type="component" value="Unassembled WGS sequence"/>
</dbReference>
<accession>A0AAP2CSS4</accession>
<evidence type="ECO:0000313" key="3">
    <source>
        <dbReference type="EMBL" id="MBT0959030.1"/>
    </source>
</evidence>
<dbReference type="EMBL" id="JADQAZ010000003">
    <property type="protein sequence ID" value="MBT0959030.1"/>
    <property type="molecule type" value="Genomic_DNA"/>
</dbReference>
<feature type="transmembrane region" description="Helical" evidence="1">
    <location>
        <begin position="39"/>
        <end position="63"/>
    </location>
</feature>
<keyword evidence="1" id="KW-0812">Transmembrane</keyword>
<gene>
    <name evidence="3" type="ORF">IV417_16710</name>
</gene>
<keyword evidence="1" id="KW-0472">Membrane</keyword>
<protein>
    <submittedName>
        <fullName evidence="3">DUF2892 domain-containing protein</fullName>
    </submittedName>
</protein>
<dbReference type="AlphaFoldDB" id="A0AAP2CSS4"/>
<comment type="caution">
    <text evidence="3">The sequence shown here is derived from an EMBL/GenBank/DDBJ whole genome shotgun (WGS) entry which is preliminary data.</text>
</comment>
<evidence type="ECO:0000313" key="4">
    <source>
        <dbReference type="Proteomes" id="UP001315686"/>
    </source>
</evidence>
<sequence length="71" mass="7590">MTNNIGTIDRILRAVLGAVLLYLAFFSGLALFAGPLFKFGAALIGFVMLATSTLKMCPIYSLLGLKTCKDC</sequence>
<keyword evidence="1" id="KW-1133">Transmembrane helix</keyword>
<name>A0AAP2CSS4_9RHOB</name>
<proteinExistence type="predicted"/>
<dbReference type="RefSeq" id="WP_327795239.1">
    <property type="nucleotide sequence ID" value="NZ_JADQAZ010000003.1"/>
</dbReference>
<evidence type="ECO:0000256" key="1">
    <source>
        <dbReference type="SAM" id="Phobius"/>
    </source>
</evidence>
<reference evidence="3 4" key="1">
    <citation type="journal article" date="2021" name="Arch. Microbiol.">
        <title>Harenicola maris gen. nov., sp. nov. isolated from the Sea of Japan shallow sediments.</title>
        <authorList>
            <person name="Romanenko L.A."/>
            <person name="Kurilenko V.V."/>
            <person name="Chernysheva N.Y."/>
            <person name="Tekutyeva L.A."/>
            <person name="Velansky P.V."/>
            <person name="Svetashev V.I."/>
            <person name="Isaeva M.P."/>
        </authorList>
    </citation>
    <scope>NUCLEOTIDE SEQUENCE [LARGE SCALE GENOMIC DNA]</scope>
    <source>
        <strain evidence="3 4">KMM 3653</strain>
    </source>
</reference>
<organism evidence="3 4">
    <name type="scientific">Harenicola maris</name>
    <dbReference type="NCBI Taxonomy" id="2841044"/>
    <lineage>
        <taxon>Bacteria</taxon>
        <taxon>Pseudomonadati</taxon>
        <taxon>Pseudomonadota</taxon>
        <taxon>Alphaproteobacteria</taxon>
        <taxon>Rhodobacterales</taxon>
        <taxon>Paracoccaceae</taxon>
        <taxon>Harenicola</taxon>
    </lineage>
</organism>
<evidence type="ECO:0000259" key="2">
    <source>
        <dbReference type="Pfam" id="PF11127"/>
    </source>
</evidence>
<feature type="domain" description="Inner membrane protein YgaP-like transmembrane" evidence="2">
    <location>
        <begin position="1"/>
        <end position="70"/>
    </location>
</feature>
<feature type="transmembrane region" description="Helical" evidence="1">
    <location>
        <begin position="12"/>
        <end position="33"/>
    </location>
</feature>